<proteinExistence type="predicted"/>
<keyword evidence="3" id="KW-0732">Signal</keyword>
<dbReference type="PANTHER" id="PTHR11884:SF1">
    <property type="entry name" value="GOLGI APPARATUS PROTEIN 1"/>
    <property type="match status" value="1"/>
</dbReference>
<evidence type="ECO:0000256" key="6">
    <source>
        <dbReference type="ARBA" id="ARBA00023136"/>
    </source>
</evidence>
<dbReference type="Pfam" id="PF00839">
    <property type="entry name" value="Cys_rich_FGFR"/>
    <property type="match status" value="7"/>
</dbReference>
<evidence type="ECO:0000256" key="3">
    <source>
        <dbReference type="ARBA" id="ARBA00022729"/>
    </source>
</evidence>
<dbReference type="PROSITE" id="PS51289">
    <property type="entry name" value="GLG1_C_RICH"/>
    <property type="match status" value="1"/>
</dbReference>
<dbReference type="EMBL" id="CP126215">
    <property type="protein sequence ID" value="WIA17118.1"/>
    <property type="molecule type" value="Genomic_DNA"/>
</dbReference>
<dbReference type="InterPro" id="IPR039728">
    <property type="entry name" value="GLG1"/>
</dbReference>
<evidence type="ECO:0000256" key="8">
    <source>
        <dbReference type="SAM" id="Phobius"/>
    </source>
</evidence>
<comment type="subcellular location">
    <subcellularLocation>
        <location evidence="1">Membrane</location>
        <topology evidence="1">Single-pass type I membrane protein</topology>
    </subcellularLocation>
</comment>
<evidence type="ECO:0000256" key="5">
    <source>
        <dbReference type="ARBA" id="ARBA00022989"/>
    </source>
</evidence>
<gene>
    <name evidence="9" type="ORF">OEZ85_014011</name>
</gene>
<dbReference type="PANTHER" id="PTHR11884">
    <property type="entry name" value="SELECTIN LIGAND RELATED"/>
    <property type="match status" value="1"/>
</dbReference>
<organism evidence="9 10">
    <name type="scientific">Tetradesmus obliquus</name>
    <name type="common">Green alga</name>
    <name type="synonym">Acutodesmus obliquus</name>
    <dbReference type="NCBI Taxonomy" id="3088"/>
    <lineage>
        <taxon>Eukaryota</taxon>
        <taxon>Viridiplantae</taxon>
        <taxon>Chlorophyta</taxon>
        <taxon>core chlorophytes</taxon>
        <taxon>Chlorophyceae</taxon>
        <taxon>CS clade</taxon>
        <taxon>Sphaeropleales</taxon>
        <taxon>Scenedesmaceae</taxon>
        <taxon>Tetradesmus</taxon>
    </lineage>
</organism>
<feature type="transmembrane region" description="Helical" evidence="8">
    <location>
        <begin position="790"/>
        <end position="811"/>
    </location>
</feature>
<name>A0ABY8UBS0_TETOB</name>
<evidence type="ECO:0000313" key="9">
    <source>
        <dbReference type="EMBL" id="WIA17118.1"/>
    </source>
</evidence>
<keyword evidence="5 8" id="KW-1133">Transmembrane helix</keyword>
<keyword evidence="10" id="KW-1185">Reference proteome</keyword>
<evidence type="ECO:0000256" key="7">
    <source>
        <dbReference type="ARBA" id="ARBA00023180"/>
    </source>
</evidence>
<sequence>MLHPPRAAVYGSEALSHGCVREVLGFYADQAADSAKDFQLVAACAEDIVTHCPSAATTRLFICLVHHKHLVKRHCSAALETRLAASAGLFKWDQDLAASCSRDADDWCGDEQASDARLPSAGGFTISCLRQGTLGGIQDQIVGAVEEQEEGHGDLSKGCAAALFRRQMAEAEDLRFSFDLSRGCSQELGLHCSSAKPGSGEAVLCLERQLPMAQLGEECDSAKPGSGEVVLCLERQLPMAQLGEECEIAVQNTQLMRAADGRLDWRLRQLCRDDVGKLCREAQYAGGLDSSLMLDDWDAPPTAGMNVTMCLRRKWQAISSEPCKAHVRHLAAQAFANTLLDAPLLRACAANISQHCLDASAALVCLKGLLANGLALASGCTAVLQERLLEAADNFDLLPDVGAACKVERRMFCEGVPAAHGAVLDCLADFQDDARFGDECRDALTSQFMLAVGDIRLLSSLHSGCAADAAQLCPKVQPGSGRVIGCLQQHSSDVQSSSCRRQLMRLQGFAAHDYRLDYHLRQACSADVAKHCVHVVPGSGRVHACLRQNEAKLSQQCKQQVETAEAREHQDVSLNPIIRAACQSTITSLCGKLSSSITQLLPCLKTHMASPSFAPSCKEALTAALSRKGRKQEVAAEVHRELMVYVPGMPLTAACDGDAKQMCAAGSAEVSAMLQPGSLLVCLAAQPEKLSRGCWAVMSLFDRDQLVYTNRLARDPGEGAGDVMQLQELGTAGLQQQQQQDMQKAVLEKVSQQVQSQLQGQLHSQLNGQLSTQLERYVQSIQRGAESSGFLWGVLASVSLTAIAAGCLAVVRLRERHGSRRVVRGPGGSLVVKDGNV</sequence>
<evidence type="ECO:0000256" key="1">
    <source>
        <dbReference type="ARBA" id="ARBA00004479"/>
    </source>
</evidence>
<dbReference type="Proteomes" id="UP001244341">
    <property type="component" value="Chromosome 8b"/>
</dbReference>
<evidence type="ECO:0008006" key="11">
    <source>
        <dbReference type="Google" id="ProtNLM"/>
    </source>
</evidence>
<keyword evidence="2 8" id="KW-0812">Transmembrane</keyword>
<dbReference type="InterPro" id="IPR017873">
    <property type="entry name" value="Cys-rich_GLG1_repeat_euk"/>
</dbReference>
<keyword evidence="4" id="KW-0677">Repeat</keyword>
<keyword evidence="7" id="KW-0325">Glycoprotein</keyword>
<keyword evidence="6 8" id="KW-0472">Membrane</keyword>
<evidence type="ECO:0000256" key="2">
    <source>
        <dbReference type="ARBA" id="ARBA00022692"/>
    </source>
</evidence>
<protein>
    <recommendedName>
        <fullName evidence="11">Golgi apparatus protein 1</fullName>
    </recommendedName>
</protein>
<evidence type="ECO:0000256" key="4">
    <source>
        <dbReference type="ARBA" id="ARBA00022737"/>
    </source>
</evidence>
<reference evidence="9 10" key="1">
    <citation type="submission" date="2023-05" db="EMBL/GenBank/DDBJ databases">
        <title>A 100% complete, gapless, phased diploid assembly of the Scenedesmus obliquus UTEX 3031 genome.</title>
        <authorList>
            <person name="Biondi T.C."/>
            <person name="Hanschen E.R."/>
            <person name="Kwon T."/>
            <person name="Eng W."/>
            <person name="Kruse C.P.S."/>
            <person name="Koehler S.I."/>
            <person name="Kunde Y."/>
            <person name="Gleasner C.D."/>
            <person name="You Mak K.T."/>
            <person name="Polle J."/>
            <person name="Hovde B.T."/>
            <person name="Starkenburg S.R."/>
        </authorList>
    </citation>
    <scope>NUCLEOTIDE SEQUENCE [LARGE SCALE GENOMIC DNA]</scope>
    <source>
        <strain evidence="9 10">DOE0152z</strain>
    </source>
</reference>
<evidence type="ECO:0000313" key="10">
    <source>
        <dbReference type="Proteomes" id="UP001244341"/>
    </source>
</evidence>
<dbReference type="InterPro" id="IPR001893">
    <property type="entry name" value="Cys-rich_GLG1_repeat"/>
</dbReference>
<accession>A0ABY8UBS0</accession>